<evidence type="ECO:0000313" key="4">
    <source>
        <dbReference type="EMBL" id="CAB4193990.1"/>
    </source>
</evidence>
<gene>
    <name evidence="3" type="ORF">UFOVP1037_6</name>
    <name evidence="4" type="ORF">UFOVP1250_8</name>
    <name evidence="1" type="ORF">UFOVP287_11</name>
    <name evidence="2" type="ORF">UFOVP969_6</name>
</gene>
<evidence type="ECO:0000313" key="1">
    <source>
        <dbReference type="EMBL" id="CAB4135430.1"/>
    </source>
</evidence>
<sequence length="53" mass="5361">MANYTIISSNSTLGAQGSVVTDADILAAPADIDLLVASGIVEPATKPSTKEKD</sequence>
<protein>
    <submittedName>
        <fullName evidence="1">Uncharacterized protein</fullName>
    </submittedName>
</protein>
<reference evidence="1" key="1">
    <citation type="submission" date="2020-04" db="EMBL/GenBank/DDBJ databases">
        <authorList>
            <person name="Chiriac C."/>
            <person name="Salcher M."/>
            <person name="Ghai R."/>
            <person name="Kavagutti S V."/>
        </authorList>
    </citation>
    <scope>NUCLEOTIDE SEQUENCE</scope>
</reference>
<evidence type="ECO:0000313" key="2">
    <source>
        <dbReference type="EMBL" id="CAB4173743.1"/>
    </source>
</evidence>
<accession>A0A6J5LQZ7</accession>
<dbReference type="EMBL" id="LR796998">
    <property type="protein sequence ID" value="CAB4180186.1"/>
    <property type="molecule type" value="Genomic_DNA"/>
</dbReference>
<name>A0A6J5LQZ7_9CAUD</name>
<dbReference type="EMBL" id="LR796303">
    <property type="protein sequence ID" value="CAB4135430.1"/>
    <property type="molecule type" value="Genomic_DNA"/>
</dbReference>
<organism evidence="1">
    <name type="scientific">uncultured Caudovirales phage</name>
    <dbReference type="NCBI Taxonomy" id="2100421"/>
    <lineage>
        <taxon>Viruses</taxon>
        <taxon>Duplodnaviria</taxon>
        <taxon>Heunggongvirae</taxon>
        <taxon>Uroviricota</taxon>
        <taxon>Caudoviricetes</taxon>
        <taxon>Peduoviridae</taxon>
        <taxon>Maltschvirus</taxon>
        <taxon>Maltschvirus maltsch</taxon>
    </lineage>
</organism>
<dbReference type="EMBL" id="LR797199">
    <property type="protein sequence ID" value="CAB4193990.1"/>
    <property type="molecule type" value="Genomic_DNA"/>
</dbReference>
<dbReference type="EMBL" id="LR796925">
    <property type="protein sequence ID" value="CAB4173743.1"/>
    <property type="molecule type" value="Genomic_DNA"/>
</dbReference>
<evidence type="ECO:0000313" key="3">
    <source>
        <dbReference type="EMBL" id="CAB4180186.1"/>
    </source>
</evidence>
<proteinExistence type="predicted"/>